<name>E6Q3V8_9ZZZZ</name>
<comment type="caution">
    <text evidence="2">The sequence shown here is derived from an EMBL/GenBank/DDBJ whole genome shotgun (WGS) entry which is preliminary data.</text>
</comment>
<feature type="transmembrane region" description="Helical" evidence="1">
    <location>
        <begin position="164"/>
        <end position="183"/>
    </location>
</feature>
<feature type="transmembrane region" description="Helical" evidence="1">
    <location>
        <begin position="238"/>
        <end position="256"/>
    </location>
</feature>
<dbReference type="AlphaFoldDB" id="E6Q3V8"/>
<evidence type="ECO:0000313" key="2">
    <source>
        <dbReference type="EMBL" id="CBI01917.1"/>
    </source>
</evidence>
<keyword evidence="1" id="KW-0472">Membrane</keyword>
<evidence type="ECO:0000256" key="1">
    <source>
        <dbReference type="SAM" id="Phobius"/>
    </source>
</evidence>
<feature type="transmembrane region" description="Helical" evidence="1">
    <location>
        <begin position="290"/>
        <end position="310"/>
    </location>
</feature>
<feature type="transmembrane region" description="Helical" evidence="1">
    <location>
        <begin position="76"/>
        <end position="95"/>
    </location>
</feature>
<dbReference type="InterPro" id="IPR018650">
    <property type="entry name" value="STSV1_Orf64"/>
</dbReference>
<protein>
    <recommendedName>
        <fullName evidence="3">DUF2079 domain-containing protein</fullName>
    </recommendedName>
</protein>
<sequence length="466" mass="52325">MAFTIGVATFIGLCTIVRWNDWNYGYDLGIFSQVVYNVPRGFVDRPEFGTHFHYHFSPILALLWPLVALFKSPLVLQWSAIVLISAATPMLYLLFRPYADERTCTWIALCSLFNPFLYSQAFNEFHELCFLPVLAIVLLWALDRERWIAAGIAAMLLFCVREDAAITGIAALLTITLVAGVSGRSTTTRRRGLLLAEPPHARKIMWLSLFLAAAGSAIVGGYFLYVNAYLGGWEPTTFYHYAFATTPFGVIVALFLRPMQAWPTLVTLGRAGYLVEALVCTLFLPLRSRWFILSIPGLAIVLLANSIGVWRIGAQYALLWLPWLMVAFGEAAIRLAPEKRGRWFLGVAGVLALIALIGNPLHLGTYLRPSYDDLADARRALAKVGNVALSTHDEWQTHISISDPLANSVLSPSSQWFVYANDYPNRRFQKIIKPELERMVKIEEIRVFARYGQVVIYRRVAVAKSL</sequence>
<keyword evidence="1" id="KW-1133">Transmembrane helix</keyword>
<gene>
    <name evidence="2" type="ORF">CARN4_2112</name>
</gene>
<dbReference type="Pfam" id="PF09852">
    <property type="entry name" value="DUF2079"/>
    <property type="match status" value="1"/>
</dbReference>
<accession>E6Q3V8</accession>
<feature type="transmembrane region" description="Helical" evidence="1">
    <location>
        <begin position="204"/>
        <end position="226"/>
    </location>
</feature>
<keyword evidence="1" id="KW-0812">Transmembrane</keyword>
<feature type="transmembrane region" description="Helical" evidence="1">
    <location>
        <begin position="343"/>
        <end position="361"/>
    </location>
</feature>
<proteinExistence type="predicted"/>
<dbReference type="EMBL" id="CABO01000028">
    <property type="protein sequence ID" value="CBI01917.1"/>
    <property type="molecule type" value="Genomic_DNA"/>
</dbReference>
<feature type="transmembrane region" description="Helical" evidence="1">
    <location>
        <begin position="317"/>
        <end position="337"/>
    </location>
</feature>
<organism evidence="2">
    <name type="scientific">mine drainage metagenome</name>
    <dbReference type="NCBI Taxonomy" id="410659"/>
    <lineage>
        <taxon>unclassified sequences</taxon>
        <taxon>metagenomes</taxon>
        <taxon>ecological metagenomes</taxon>
    </lineage>
</organism>
<reference evidence="2" key="1">
    <citation type="submission" date="2009-10" db="EMBL/GenBank/DDBJ databases">
        <title>Diversity of trophic interactions inside an arsenic-rich microbial ecosystem.</title>
        <authorList>
            <person name="Bertin P.N."/>
            <person name="Heinrich-Salmeron A."/>
            <person name="Pelletier E."/>
            <person name="Goulhen-Chollet F."/>
            <person name="Arsene-Ploetze F."/>
            <person name="Gallien S."/>
            <person name="Calteau A."/>
            <person name="Vallenet D."/>
            <person name="Casiot C."/>
            <person name="Chane-Woon-Ming B."/>
            <person name="Giloteaux L."/>
            <person name="Barakat M."/>
            <person name="Bonnefoy V."/>
            <person name="Bruneel O."/>
            <person name="Chandler M."/>
            <person name="Cleiss J."/>
            <person name="Duran R."/>
            <person name="Elbaz-Poulichet F."/>
            <person name="Fonknechten N."/>
            <person name="Lauga B."/>
            <person name="Mornico D."/>
            <person name="Ortet P."/>
            <person name="Schaeffer C."/>
            <person name="Siguier P."/>
            <person name="Alexander Thil Smith A."/>
            <person name="Van Dorsselaer A."/>
            <person name="Weissenbach J."/>
            <person name="Medigue C."/>
            <person name="Le Paslier D."/>
        </authorList>
    </citation>
    <scope>NUCLEOTIDE SEQUENCE</scope>
</reference>
<evidence type="ECO:0008006" key="3">
    <source>
        <dbReference type="Google" id="ProtNLM"/>
    </source>
</evidence>